<sequence>MKYLCTLLLILCFTPKLMAQGGDKPRGGIAIPREENPQTSPEPETDDEIPSMFSFEPPKKELDPRFQIGVDRTDTSPMSTESQFADNTDQYEDRVKIKMGGESNEAYRGDMFLGEVRTDAEYVNSFAADFGLQDGDRIRIWLNGKIVISNFVLANNPSAIQIRLSPGFNKIDFEALNQGTTGPNTADIRIYDDNRKLLTSNQWNLATGFKATVIIVKEDKPTTTTPPTTNKSE</sequence>
<protein>
    <recommendedName>
        <fullName evidence="5">Secreted protein</fullName>
    </recommendedName>
</protein>
<proteinExistence type="predicted"/>
<dbReference type="OrthoDB" id="1148517at2"/>
<evidence type="ECO:0000313" key="3">
    <source>
        <dbReference type="EMBL" id="MUV02500.1"/>
    </source>
</evidence>
<dbReference type="AlphaFoldDB" id="A0A6N8H9H7"/>
<evidence type="ECO:0000313" key="4">
    <source>
        <dbReference type="Proteomes" id="UP000433945"/>
    </source>
</evidence>
<feature type="chain" id="PRO_5026824574" description="Secreted protein" evidence="2">
    <location>
        <begin position="20"/>
        <end position="233"/>
    </location>
</feature>
<accession>A0A6N8H9H7</accession>
<dbReference type="Proteomes" id="UP000433945">
    <property type="component" value="Unassembled WGS sequence"/>
</dbReference>
<keyword evidence="4" id="KW-1185">Reference proteome</keyword>
<feature type="region of interest" description="Disordered" evidence="1">
    <location>
        <begin position="22"/>
        <end position="50"/>
    </location>
</feature>
<gene>
    <name evidence="3" type="ORF">GN157_02155</name>
</gene>
<name>A0A6N8H9H7_9FLAO</name>
<dbReference type="RefSeq" id="WP_157481490.1">
    <property type="nucleotide sequence ID" value="NZ_WOWP01000010.1"/>
</dbReference>
<keyword evidence="2" id="KW-0732">Signal</keyword>
<comment type="caution">
    <text evidence="3">The sequence shown here is derived from an EMBL/GenBank/DDBJ whole genome shotgun (WGS) entry which is preliminary data.</text>
</comment>
<dbReference type="EMBL" id="WOWP01000010">
    <property type="protein sequence ID" value="MUV02500.1"/>
    <property type="molecule type" value="Genomic_DNA"/>
</dbReference>
<evidence type="ECO:0000256" key="1">
    <source>
        <dbReference type="SAM" id="MobiDB-lite"/>
    </source>
</evidence>
<organism evidence="3 4">
    <name type="scientific">Flavobacterium rakeshii</name>
    <dbReference type="NCBI Taxonomy" id="1038845"/>
    <lineage>
        <taxon>Bacteria</taxon>
        <taxon>Pseudomonadati</taxon>
        <taxon>Bacteroidota</taxon>
        <taxon>Flavobacteriia</taxon>
        <taxon>Flavobacteriales</taxon>
        <taxon>Flavobacteriaceae</taxon>
        <taxon>Flavobacterium</taxon>
    </lineage>
</organism>
<evidence type="ECO:0008006" key="5">
    <source>
        <dbReference type="Google" id="ProtNLM"/>
    </source>
</evidence>
<reference evidence="3 4" key="1">
    <citation type="submission" date="2019-12" db="EMBL/GenBank/DDBJ databases">
        <authorList>
            <person name="Sun J.-Q."/>
        </authorList>
    </citation>
    <scope>NUCLEOTIDE SEQUENCE [LARGE SCALE GENOMIC DNA]</scope>
    <source>
        <strain evidence="3 4">JCM 17928</strain>
    </source>
</reference>
<evidence type="ECO:0000256" key="2">
    <source>
        <dbReference type="SAM" id="SignalP"/>
    </source>
</evidence>
<feature type="signal peptide" evidence="2">
    <location>
        <begin position="1"/>
        <end position="19"/>
    </location>
</feature>